<proteinExistence type="predicted"/>
<gene>
    <name evidence="1" type="ORF">JonanDRAFT_1238</name>
</gene>
<accession>H0ULW3</accession>
<dbReference type="HOGENOM" id="CLU_1132412_0_0_0"/>
<reference evidence="1 2" key="1">
    <citation type="submission" date="2011-11" db="EMBL/GenBank/DDBJ databases">
        <title>The Noncontiguous Finished genome of Jonquetella anthropi DSM 22815.</title>
        <authorList>
            <consortium name="US DOE Joint Genome Institute (JGI-PGF)"/>
            <person name="Lucas S."/>
            <person name="Copeland A."/>
            <person name="Lapidus A."/>
            <person name="Glavina del Rio T."/>
            <person name="Dalin E."/>
            <person name="Tice H."/>
            <person name="Bruce D."/>
            <person name="Goodwin L."/>
            <person name="Pitluck S."/>
            <person name="Peters L."/>
            <person name="Mikhailova N."/>
            <person name="Held B."/>
            <person name="Kyrpides N."/>
            <person name="Mavromatis K."/>
            <person name="Ivanova N."/>
            <person name="Markowitz V."/>
            <person name="Cheng J.-F."/>
            <person name="Hugenholtz P."/>
            <person name="Woyke T."/>
            <person name="Wu D."/>
            <person name="Gronow S."/>
            <person name="Wellnitz S."/>
            <person name="Brambilla E."/>
            <person name="Klenk H.-P."/>
            <person name="Eisen J.A."/>
        </authorList>
    </citation>
    <scope>NUCLEOTIDE SEQUENCE [LARGE SCALE GENOMIC DNA]</scope>
    <source>
        <strain evidence="1 2">DSM 22815</strain>
    </source>
</reference>
<organism evidence="1 2">
    <name type="scientific">Jonquetella anthropi DSM 22815</name>
    <dbReference type="NCBI Taxonomy" id="885272"/>
    <lineage>
        <taxon>Bacteria</taxon>
        <taxon>Thermotogati</taxon>
        <taxon>Synergistota</taxon>
        <taxon>Synergistia</taxon>
        <taxon>Synergistales</taxon>
        <taxon>Dethiosulfovibrionaceae</taxon>
        <taxon>Jonquetella</taxon>
    </lineage>
</organism>
<evidence type="ECO:0008006" key="3">
    <source>
        <dbReference type="Google" id="ProtNLM"/>
    </source>
</evidence>
<sequence>MKKRTSVWSLIGTALVFSLLLAAPARAWKATYGMQVLQRIEQIKQLAQQVQMVRNQIQMIKSLASNVKGSLSGLNFEILNVYNQTMDVLKKTEAVTYGSDDLMNKFKVRYYDPKDAEGQKINDIVAAATFRQRQWKDTQEIYMQQLGVTAQTSKAEGQRRMQMLQHMMNTNGQVQALQVLGGMVTETNQLLARQHQDMAMLIDLLSSRERDKIDEELAREQLRKENYKRAAEAQVNSPGVKHSWE</sequence>
<evidence type="ECO:0000313" key="2">
    <source>
        <dbReference type="Proteomes" id="UP000003806"/>
    </source>
</evidence>
<dbReference type="Proteomes" id="UP000003806">
    <property type="component" value="Chromosome"/>
</dbReference>
<dbReference type="AlphaFoldDB" id="H0ULW3"/>
<dbReference type="EMBL" id="CM001376">
    <property type="protein sequence ID" value="EHM13604.1"/>
    <property type="molecule type" value="Genomic_DNA"/>
</dbReference>
<dbReference type="RefSeq" id="WP_008523196.1">
    <property type="nucleotide sequence ID" value="NZ_CM001376.1"/>
</dbReference>
<keyword evidence="2" id="KW-1185">Reference proteome</keyword>
<name>H0ULW3_9BACT</name>
<protein>
    <recommendedName>
        <fullName evidence="3">P-type conjugative transfer protein TrbJ</fullName>
    </recommendedName>
</protein>
<evidence type="ECO:0000313" key="1">
    <source>
        <dbReference type="EMBL" id="EHM13604.1"/>
    </source>
</evidence>
<dbReference type="STRING" id="885272.JonanDRAFT_1238"/>